<organism evidence="2 3">
    <name type="scientific">Stylosanthes scabra</name>
    <dbReference type="NCBI Taxonomy" id="79078"/>
    <lineage>
        <taxon>Eukaryota</taxon>
        <taxon>Viridiplantae</taxon>
        <taxon>Streptophyta</taxon>
        <taxon>Embryophyta</taxon>
        <taxon>Tracheophyta</taxon>
        <taxon>Spermatophyta</taxon>
        <taxon>Magnoliopsida</taxon>
        <taxon>eudicotyledons</taxon>
        <taxon>Gunneridae</taxon>
        <taxon>Pentapetalae</taxon>
        <taxon>rosids</taxon>
        <taxon>fabids</taxon>
        <taxon>Fabales</taxon>
        <taxon>Fabaceae</taxon>
        <taxon>Papilionoideae</taxon>
        <taxon>50 kb inversion clade</taxon>
        <taxon>dalbergioids sensu lato</taxon>
        <taxon>Dalbergieae</taxon>
        <taxon>Pterocarpus clade</taxon>
        <taxon>Stylosanthes</taxon>
    </lineage>
</organism>
<comment type="caution">
    <text evidence="2">The sequence shown here is derived from an EMBL/GenBank/DDBJ whole genome shotgun (WGS) entry which is preliminary data.</text>
</comment>
<feature type="compositionally biased region" description="Polar residues" evidence="1">
    <location>
        <begin position="59"/>
        <end position="76"/>
    </location>
</feature>
<accession>A0ABU6RA23</accession>
<evidence type="ECO:0000313" key="2">
    <source>
        <dbReference type="EMBL" id="MED6120834.1"/>
    </source>
</evidence>
<evidence type="ECO:0000313" key="3">
    <source>
        <dbReference type="Proteomes" id="UP001341840"/>
    </source>
</evidence>
<feature type="compositionally biased region" description="Basic residues" evidence="1">
    <location>
        <begin position="129"/>
        <end position="144"/>
    </location>
</feature>
<feature type="region of interest" description="Disordered" evidence="1">
    <location>
        <begin position="1"/>
        <end position="149"/>
    </location>
</feature>
<proteinExistence type="predicted"/>
<name>A0ABU6RA23_9FABA</name>
<protein>
    <submittedName>
        <fullName evidence="2">Uncharacterized protein</fullName>
    </submittedName>
</protein>
<sequence>MAEVEESNVGETQLTRCKEEDEEAIGPTFNEQVGPMSESPKMDSQTKTITLEDDRRTDQVVNQVSDSLNDTGSESLSAPPRFERIGTSAKGEREIFAESERDTKREKKKERRKETRRTSLKFIDQVKEKARKKKEGHKKRRRKQQQAIEETLEEWDSKEDIKMFESDEEDTWWVGRKTGLVAKSVTPQNRSTKSRTCLVSFEALRTGTHDSQNLRSLGSLIDSRLYPTAL</sequence>
<keyword evidence="3" id="KW-1185">Reference proteome</keyword>
<dbReference type="EMBL" id="JASCZI010030297">
    <property type="protein sequence ID" value="MED6120834.1"/>
    <property type="molecule type" value="Genomic_DNA"/>
</dbReference>
<gene>
    <name evidence="2" type="ORF">PIB30_024710</name>
</gene>
<dbReference type="Proteomes" id="UP001341840">
    <property type="component" value="Unassembled WGS sequence"/>
</dbReference>
<feature type="compositionally biased region" description="Basic and acidic residues" evidence="1">
    <location>
        <begin position="90"/>
        <end position="105"/>
    </location>
</feature>
<reference evidence="2 3" key="1">
    <citation type="journal article" date="2023" name="Plants (Basel)">
        <title>Bridging the Gap: Combining Genomics and Transcriptomics Approaches to Understand Stylosanthes scabra, an Orphan Legume from the Brazilian Caatinga.</title>
        <authorList>
            <person name="Ferreira-Neto J.R.C."/>
            <person name="da Silva M.D."/>
            <person name="Binneck E."/>
            <person name="de Melo N.F."/>
            <person name="da Silva R.H."/>
            <person name="de Melo A.L.T.M."/>
            <person name="Pandolfi V."/>
            <person name="Bustamante F.O."/>
            <person name="Brasileiro-Vidal A.C."/>
            <person name="Benko-Iseppon A.M."/>
        </authorList>
    </citation>
    <scope>NUCLEOTIDE SEQUENCE [LARGE SCALE GENOMIC DNA]</scope>
    <source>
        <tissue evidence="2">Leaves</tissue>
    </source>
</reference>
<evidence type="ECO:0000256" key="1">
    <source>
        <dbReference type="SAM" id="MobiDB-lite"/>
    </source>
</evidence>